<evidence type="ECO:0000256" key="2">
    <source>
        <dbReference type="SAM" id="MobiDB-lite"/>
    </source>
</evidence>
<feature type="coiled-coil region" evidence="1">
    <location>
        <begin position="90"/>
        <end position="117"/>
    </location>
</feature>
<gene>
    <name evidence="3" type="ORF">CAEBREN_00020</name>
</gene>
<dbReference type="Proteomes" id="UP000008068">
    <property type="component" value="Unassembled WGS sequence"/>
</dbReference>
<keyword evidence="4" id="KW-1185">Reference proteome</keyword>
<feature type="compositionally biased region" description="Polar residues" evidence="2">
    <location>
        <begin position="398"/>
        <end position="408"/>
    </location>
</feature>
<feature type="compositionally biased region" description="Low complexity" evidence="2">
    <location>
        <begin position="554"/>
        <end position="568"/>
    </location>
</feature>
<organism evidence="4">
    <name type="scientific">Caenorhabditis brenneri</name>
    <name type="common">Nematode worm</name>
    <dbReference type="NCBI Taxonomy" id="135651"/>
    <lineage>
        <taxon>Eukaryota</taxon>
        <taxon>Metazoa</taxon>
        <taxon>Ecdysozoa</taxon>
        <taxon>Nematoda</taxon>
        <taxon>Chromadorea</taxon>
        <taxon>Rhabditida</taxon>
        <taxon>Rhabditina</taxon>
        <taxon>Rhabditomorpha</taxon>
        <taxon>Rhabditoidea</taxon>
        <taxon>Rhabditidae</taxon>
        <taxon>Peloderinae</taxon>
        <taxon>Caenorhabditis</taxon>
    </lineage>
</organism>
<accession>G0PBK5</accession>
<feature type="compositionally biased region" description="Basic residues" evidence="2">
    <location>
        <begin position="418"/>
        <end position="427"/>
    </location>
</feature>
<protein>
    <submittedName>
        <fullName evidence="3">Uncharacterized protein</fullName>
    </submittedName>
</protein>
<feature type="compositionally biased region" description="Low complexity" evidence="2">
    <location>
        <begin position="511"/>
        <end position="537"/>
    </location>
</feature>
<dbReference type="EMBL" id="GL380214">
    <property type="protein sequence ID" value="EGT50515.1"/>
    <property type="molecule type" value="Genomic_DNA"/>
</dbReference>
<sequence length="847" mass="98175">MEQAPASPEVIVIDDEDEPVKPLFEVDSMYIRFHDPSRKKNTVLRNRMAKHLLPKELEVLEVEFRKRGCDPKDYLGYDKKVASTKEDEPLDITKERAEQLEDEKDWLRAQTTAIKNEVAEIGNLERATKKSTRRLKEHTASRILAAQNSGNTSRRLEELKKMKELSDIGVGVPKFSRTSTDRLVSDPHGDPTERKWVEAVNAARNDAFKHPYMWYAPECFFQETGPKTVPQLVEPVPGKMALFKKNRLDKNKNWRELDKESREEMNKMYFKIRNMSNRQIASGLIVRRKRNDVVEGGVEEKSPDDRYYYIIWEMEQNQVDIRDTTGNWTTSSTCFFLFVPPSILGHSFTMNFSIEHILGDLFETTKQAITRTPLPEAVVLPPALEVEIAASCTDDDSTQYSSPQSDMPTLSPMEHCENKKKRKRRRQNQNQTLEDMLEENKIWGQKGEEGRLNLGAARDKHKETIAACEREIQLEEEKSREMKKEIWDLEEYLLNLKPTRRPGTPETITVPEPSSTEGSSPTGPNISDDSIIDAWIDGELNGEHTSRPGTPDNTAAPESSSPEASTSTGPNLSVDTIDAWLDQELNEINTPSVTATQLPTTTRSDTPVVETRKLLRFEEAWWECMQQYQAKIIEECPEIKLFPQCFFDPNHPNKFERVQKVEQLPTSLELFNMFESGTGRHCDWKNEFEDLFNLESSDELKIWILKINQEKWAKAVEDAEYLSEKHPEITFNNFYFFKPTGPAQLPQKVPYVPWPKALFNQYMELFGNDILREYDEAAYIKFCCVRRWLKREQQRQIDMGRIMVEKAEVNKLKITVDRKYKKIYSFDYVGRRRCLVPGSQSLQRHNA</sequence>
<keyword evidence="1" id="KW-0175">Coiled coil</keyword>
<feature type="region of interest" description="Disordered" evidence="2">
    <location>
        <begin position="393"/>
        <end position="435"/>
    </location>
</feature>
<name>G0PBK5_CAEBE</name>
<evidence type="ECO:0000313" key="3">
    <source>
        <dbReference type="EMBL" id="EGT50515.1"/>
    </source>
</evidence>
<dbReference type="InParanoid" id="G0PBK5"/>
<reference evidence="4" key="1">
    <citation type="submission" date="2011-07" db="EMBL/GenBank/DDBJ databases">
        <authorList>
            <consortium name="Caenorhabditis brenneri Sequencing and Analysis Consortium"/>
            <person name="Wilson R.K."/>
        </authorList>
    </citation>
    <scope>NUCLEOTIDE SEQUENCE [LARGE SCALE GENOMIC DNA]</scope>
    <source>
        <strain evidence="4">PB2801</strain>
    </source>
</reference>
<dbReference type="AlphaFoldDB" id="G0PBK5"/>
<proteinExistence type="predicted"/>
<evidence type="ECO:0000256" key="1">
    <source>
        <dbReference type="SAM" id="Coils"/>
    </source>
</evidence>
<evidence type="ECO:0000313" key="4">
    <source>
        <dbReference type="Proteomes" id="UP000008068"/>
    </source>
</evidence>
<feature type="region of interest" description="Disordered" evidence="2">
    <location>
        <begin position="498"/>
        <end position="573"/>
    </location>
</feature>
<dbReference type="HOGENOM" id="CLU_336575_0_0_1"/>